<name>A0AAV8RCB5_ENSVE</name>
<sequence>MTVITGLFALGRPTITKDLSNMKSKRSHDCVIPLNGWVVVFSLSPQMLWEVLLFIGRKAGLRSSGQSVKTGRTGFCFMAAANDKVAATAHKTLPQDQLFYPVPTGLDKVCADWIDSASQEHGLDIRTIARLQHEHSRKDGEGGSFQVPDDPKNLKLQRTICGLRGETQIEQALMKSGRRGCMRCSDAYLQKSHDLDACLSTILCPQKSPPTPRRESKGGVSEAADACGGVCVDKHWGLAQWDYL</sequence>
<keyword evidence="2" id="KW-1185">Reference proteome</keyword>
<gene>
    <name evidence="1" type="ORF">OPV22_008474</name>
</gene>
<dbReference type="Proteomes" id="UP001222027">
    <property type="component" value="Unassembled WGS sequence"/>
</dbReference>
<accession>A0AAV8RCB5</accession>
<comment type="caution">
    <text evidence="1">The sequence shown here is derived from an EMBL/GenBank/DDBJ whole genome shotgun (WGS) entry which is preliminary data.</text>
</comment>
<evidence type="ECO:0000313" key="1">
    <source>
        <dbReference type="EMBL" id="KAJ8497922.1"/>
    </source>
</evidence>
<dbReference type="AlphaFoldDB" id="A0AAV8RCB5"/>
<organism evidence="1 2">
    <name type="scientific">Ensete ventricosum</name>
    <name type="common">Abyssinian banana</name>
    <name type="synonym">Musa ensete</name>
    <dbReference type="NCBI Taxonomy" id="4639"/>
    <lineage>
        <taxon>Eukaryota</taxon>
        <taxon>Viridiplantae</taxon>
        <taxon>Streptophyta</taxon>
        <taxon>Embryophyta</taxon>
        <taxon>Tracheophyta</taxon>
        <taxon>Spermatophyta</taxon>
        <taxon>Magnoliopsida</taxon>
        <taxon>Liliopsida</taxon>
        <taxon>Zingiberales</taxon>
        <taxon>Musaceae</taxon>
        <taxon>Ensete</taxon>
    </lineage>
</organism>
<dbReference type="EMBL" id="JAQQAF010000003">
    <property type="protein sequence ID" value="KAJ8497922.1"/>
    <property type="molecule type" value="Genomic_DNA"/>
</dbReference>
<proteinExistence type="predicted"/>
<evidence type="ECO:0000313" key="2">
    <source>
        <dbReference type="Proteomes" id="UP001222027"/>
    </source>
</evidence>
<reference evidence="1 2" key="1">
    <citation type="submission" date="2022-12" db="EMBL/GenBank/DDBJ databases">
        <title>Chromosome-scale assembly of the Ensete ventricosum genome.</title>
        <authorList>
            <person name="Dussert Y."/>
            <person name="Stocks J."/>
            <person name="Wendawek A."/>
            <person name="Woldeyes F."/>
            <person name="Nichols R.A."/>
            <person name="Borrell J.S."/>
        </authorList>
    </citation>
    <scope>NUCLEOTIDE SEQUENCE [LARGE SCALE GENOMIC DNA]</scope>
    <source>
        <strain evidence="2">cv. Maze</strain>
        <tissue evidence="1">Seeds</tissue>
    </source>
</reference>
<protein>
    <submittedName>
        <fullName evidence="1">Uncharacterized protein</fullName>
    </submittedName>
</protein>